<evidence type="ECO:0000256" key="4">
    <source>
        <dbReference type="ARBA" id="ARBA00022692"/>
    </source>
</evidence>
<evidence type="ECO:0000256" key="6">
    <source>
        <dbReference type="ARBA" id="ARBA00023136"/>
    </source>
</evidence>
<keyword evidence="4 7" id="KW-0812">Transmembrane</keyword>
<feature type="transmembrane region" description="Helical" evidence="8">
    <location>
        <begin position="6"/>
        <end position="26"/>
    </location>
</feature>
<sequence>MAPISTASLPDIIFMLLFFFMVSTTMKEVTFKVQIRTPEATEVEKLEKKSLVTYIYVGVPLKQYQSMFGTEPRIQLNDAFATVNDIQSYIASEREAMKESDRPKMTTSIKADFDCPMGVITDIKQALRQAQALKISYSTRKVEKNS</sequence>
<dbReference type="GO" id="GO:0022857">
    <property type="term" value="F:transmembrane transporter activity"/>
    <property type="evidence" value="ECO:0007669"/>
    <property type="project" value="InterPro"/>
</dbReference>
<dbReference type="GO" id="GO:0015031">
    <property type="term" value="P:protein transport"/>
    <property type="evidence" value="ECO:0007669"/>
    <property type="project" value="UniProtKB-KW"/>
</dbReference>
<name>A0A2W7NAQ8_9BACT</name>
<evidence type="ECO:0000256" key="1">
    <source>
        <dbReference type="ARBA" id="ARBA00004162"/>
    </source>
</evidence>
<keyword evidence="7" id="KW-0813">Transport</keyword>
<dbReference type="InterPro" id="IPR003400">
    <property type="entry name" value="ExbD"/>
</dbReference>
<comment type="subcellular location">
    <subcellularLocation>
        <location evidence="1">Cell membrane</location>
        <topology evidence="1">Single-pass membrane protein</topology>
    </subcellularLocation>
    <subcellularLocation>
        <location evidence="7">Cell membrane</location>
        <topology evidence="7">Single-pass type II membrane protein</topology>
    </subcellularLocation>
</comment>
<reference evidence="9 10" key="1">
    <citation type="submission" date="2018-06" db="EMBL/GenBank/DDBJ databases">
        <title>Genomic Encyclopedia of Archaeal and Bacterial Type Strains, Phase II (KMG-II): from individual species to whole genera.</title>
        <authorList>
            <person name="Goeker M."/>
        </authorList>
    </citation>
    <scope>NUCLEOTIDE SEQUENCE [LARGE SCALE GENOMIC DNA]</scope>
    <source>
        <strain evidence="9 10">DSM 6779</strain>
    </source>
</reference>
<protein>
    <submittedName>
        <fullName evidence="9">Biopolymer transport protein ExbD</fullName>
    </submittedName>
</protein>
<dbReference type="AlphaFoldDB" id="A0A2W7NAQ8"/>
<dbReference type="GO" id="GO:0005886">
    <property type="term" value="C:plasma membrane"/>
    <property type="evidence" value="ECO:0007669"/>
    <property type="project" value="UniProtKB-SubCell"/>
</dbReference>
<dbReference type="EMBL" id="QKZK01000009">
    <property type="protein sequence ID" value="PZX17371.1"/>
    <property type="molecule type" value="Genomic_DNA"/>
</dbReference>
<keyword evidence="10" id="KW-1185">Reference proteome</keyword>
<comment type="similarity">
    <text evidence="2 7">Belongs to the ExbD/TolR family.</text>
</comment>
<keyword evidence="6 8" id="KW-0472">Membrane</keyword>
<keyword evidence="3" id="KW-1003">Cell membrane</keyword>
<dbReference type="Pfam" id="PF02472">
    <property type="entry name" value="ExbD"/>
    <property type="match status" value="1"/>
</dbReference>
<keyword evidence="5 8" id="KW-1133">Transmembrane helix</keyword>
<organism evidence="9 10">
    <name type="scientific">Breznakibacter xylanolyticus</name>
    <dbReference type="NCBI Taxonomy" id="990"/>
    <lineage>
        <taxon>Bacteria</taxon>
        <taxon>Pseudomonadati</taxon>
        <taxon>Bacteroidota</taxon>
        <taxon>Bacteroidia</taxon>
        <taxon>Marinilabiliales</taxon>
        <taxon>Marinilabiliaceae</taxon>
        <taxon>Breznakibacter</taxon>
    </lineage>
</organism>
<dbReference type="Proteomes" id="UP000249239">
    <property type="component" value="Unassembled WGS sequence"/>
</dbReference>
<accession>A0A2W7NAQ8</accession>
<evidence type="ECO:0000256" key="5">
    <source>
        <dbReference type="ARBA" id="ARBA00022989"/>
    </source>
</evidence>
<evidence type="ECO:0000313" key="10">
    <source>
        <dbReference type="Proteomes" id="UP000249239"/>
    </source>
</evidence>
<evidence type="ECO:0000313" key="9">
    <source>
        <dbReference type="EMBL" id="PZX17371.1"/>
    </source>
</evidence>
<evidence type="ECO:0000256" key="8">
    <source>
        <dbReference type="SAM" id="Phobius"/>
    </source>
</evidence>
<evidence type="ECO:0000256" key="2">
    <source>
        <dbReference type="ARBA" id="ARBA00005811"/>
    </source>
</evidence>
<proteinExistence type="inferred from homology"/>
<gene>
    <name evidence="9" type="ORF">LX69_01420</name>
</gene>
<keyword evidence="7" id="KW-0653">Protein transport</keyword>
<evidence type="ECO:0000256" key="7">
    <source>
        <dbReference type="RuleBase" id="RU003879"/>
    </source>
</evidence>
<evidence type="ECO:0000256" key="3">
    <source>
        <dbReference type="ARBA" id="ARBA00022475"/>
    </source>
</evidence>
<comment type="caution">
    <text evidence="9">The sequence shown here is derived from an EMBL/GenBank/DDBJ whole genome shotgun (WGS) entry which is preliminary data.</text>
</comment>